<evidence type="ECO:0000259" key="1">
    <source>
        <dbReference type="Pfam" id="PF13843"/>
    </source>
</evidence>
<dbReference type="AlphaFoldDB" id="A0A8K0P9Z3"/>
<organism evidence="2 3">
    <name type="scientific">Ladona fulva</name>
    <name type="common">Scarce chaser dragonfly</name>
    <name type="synonym">Libellula fulva</name>
    <dbReference type="NCBI Taxonomy" id="123851"/>
    <lineage>
        <taxon>Eukaryota</taxon>
        <taxon>Metazoa</taxon>
        <taxon>Ecdysozoa</taxon>
        <taxon>Arthropoda</taxon>
        <taxon>Hexapoda</taxon>
        <taxon>Insecta</taxon>
        <taxon>Pterygota</taxon>
        <taxon>Palaeoptera</taxon>
        <taxon>Odonata</taxon>
        <taxon>Epiprocta</taxon>
        <taxon>Anisoptera</taxon>
        <taxon>Libelluloidea</taxon>
        <taxon>Libellulidae</taxon>
        <taxon>Ladona</taxon>
    </lineage>
</organism>
<dbReference type="OrthoDB" id="123207at2759"/>
<reference evidence="2" key="1">
    <citation type="submission" date="2013-04" db="EMBL/GenBank/DDBJ databases">
        <authorList>
            <person name="Qu J."/>
            <person name="Murali S.C."/>
            <person name="Bandaranaike D."/>
            <person name="Bellair M."/>
            <person name="Blankenburg K."/>
            <person name="Chao H."/>
            <person name="Dinh H."/>
            <person name="Doddapaneni H."/>
            <person name="Downs B."/>
            <person name="Dugan-Rocha S."/>
            <person name="Elkadiri S."/>
            <person name="Gnanaolivu R.D."/>
            <person name="Hernandez B."/>
            <person name="Javaid M."/>
            <person name="Jayaseelan J.C."/>
            <person name="Lee S."/>
            <person name="Li M."/>
            <person name="Ming W."/>
            <person name="Munidasa M."/>
            <person name="Muniz J."/>
            <person name="Nguyen L."/>
            <person name="Ongeri F."/>
            <person name="Osuji N."/>
            <person name="Pu L.-L."/>
            <person name="Puazo M."/>
            <person name="Qu C."/>
            <person name="Quiroz J."/>
            <person name="Raj R."/>
            <person name="Weissenberger G."/>
            <person name="Xin Y."/>
            <person name="Zou X."/>
            <person name="Han Y."/>
            <person name="Richards S."/>
            <person name="Worley K."/>
            <person name="Muzny D."/>
            <person name="Gibbs R."/>
        </authorList>
    </citation>
    <scope>NUCLEOTIDE SEQUENCE</scope>
    <source>
        <strain evidence="2">Sampled in the wild</strain>
    </source>
</reference>
<dbReference type="Pfam" id="PF13843">
    <property type="entry name" value="DDE_Tnp_1_7"/>
    <property type="match status" value="1"/>
</dbReference>
<keyword evidence="3" id="KW-1185">Reference proteome</keyword>
<dbReference type="PANTHER" id="PTHR46599:SF3">
    <property type="entry name" value="PIGGYBAC TRANSPOSABLE ELEMENT-DERIVED PROTEIN 4"/>
    <property type="match status" value="1"/>
</dbReference>
<protein>
    <recommendedName>
        <fullName evidence="1">PiggyBac transposable element-derived protein domain-containing protein</fullName>
    </recommendedName>
</protein>
<proteinExistence type="predicted"/>
<accession>A0A8K0P9Z3</accession>
<dbReference type="InterPro" id="IPR029526">
    <property type="entry name" value="PGBD"/>
</dbReference>
<evidence type="ECO:0000313" key="3">
    <source>
        <dbReference type="Proteomes" id="UP000792457"/>
    </source>
</evidence>
<name>A0A8K0P9Z3_LADFU</name>
<dbReference type="Proteomes" id="UP000792457">
    <property type="component" value="Unassembled WGS sequence"/>
</dbReference>
<dbReference type="PANTHER" id="PTHR46599">
    <property type="entry name" value="PIGGYBAC TRANSPOSABLE ELEMENT-DERIVED PROTEIN 4"/>
    <property type="match status" value="1"/>
</dbReference>
<sequence length="116" mass="13789">MVEKAGRVTQAKDGKEEPKEVLCYKYFELFFDDDLIKIIVTETNRYAEQFLAHEKETILSLKNLQFHKWVPTTLNEIRVYLGLLMLMGIIQKPSLRMYFSRQHILETPFFPNVMTE</sequence>
<reference evidence="2" key="2">
    <citation type="submission" date="2017-10" db="EMBL/GenBank/DDBJ databases">
        <title>Ladona fulva Genome sequencing and assembly.</title>
        <authorList>
            <person name="Murali S."/>
            <person name="Richards S."/>
            <person name="Bandaranaike D."/>
            <person name="Bellair M."/>
            <person name="Blankenburg K."/>
            <person name="Chao H."/>
            <person name="Dinh H."/>
            <person name="Doddapaneni H."/>
            <person name="Dugan-Rocha S."/>
            <person name="Elkadiri S."/>
            <person name="Gnanaolivu R."/>
            <person name="Hernandez B."/>
            <person name="Skinner E."/>
            <person name="Javaid M."/>
            <person name="Lee S."/>
            <person name="Li M."/>
            <person name="Ming W."/>
            <person name="Munidasa M."/>
            <person name="Muniz J."/>
            <person name="Nguyen L."/>
            <person name="Hughes D."/>
            <person name="Osuji N."/>
            <person name="Pu L.-L."/>
            <person name="Puazo M."/>
            <person name="Qu C."/>
            <person name="Quiroz J."/>
            <person name="Raj R."/>
            <person name="Weissenberger G."/>
            <person name="Xin Y."/>
            <person name="Zou X."/>
            <person name="Han Y."/>
            <person name="Worley K."/>
            <person name="Muzny D."/>
            <person name="Gibbs R."/>
        </authorList>
    </citation>
    <scope>NUCLEOTIDE SEQUENCE</scope>
    <source>
        <strain evidence="2">Sampled in the wild</strain>
    </source>
</reference>
<evidence type="ECO:0000313" key="2">
    <source>
        <dbReference type="EMBL" id="KAG8237378.1"/>
    </source>
</evidence>
<gene>
    <name evidence="2" type="ORF">J437_LFUL013013</name>
</gene>
<comment type="caution">
    <text evidence="2">The sequence shown here is derived from an EMBL/GenBank/DDBJ whole genome shotgun (WGS) entry which is preliminary data.</text>
</comment>
<feature type="domain" description="PiggyBac transposable element-derived protein" evidence="1">
    <location>
        <begin position="24"/>
        <end position="115"/>
    </location>
</feature>
<dbReference type="EMBL" id="KZ309164">
    <property type="protein sequence ID" value="KAG8237378.1"/>
    <property type="molecule type" value="Genomic_DNA"/>
</dbReference>